<evidence type="ECO:0000256" key="2">
    <source>
        <dbReference type="ARBA" id="ARBA00022729"/>
    </source>
</evidence>
<dbReference type="Gene3D" id="3.40.50.2300">
    <property type="match status" value="2"/>
</dbReference>
<gene>
    <name evidence="5" type="ORF">ENJ61_00745</name>
</gene>
<protein>
    <submittedName>
        <fullName evidence="5">Branched-chain amino acid ABC transporter substrate-binding protein</fullName>
    </submittedName>
</protein>
<dbReference type="InterPro" id="IPR028082">
    <property type="entry name" value="Peripla_BP_I"/>
</dbReference>
<evidence type="ECO:0000256" key="1">
    <source>
        <dbReference type="ARBA" id="ARBA00010062"/>
    </source>
</evidence>
<name>A0A7C5Q168_AQUAO</name>
<keyword evidence="2 3" id="KW-0732">Signal</keyword>
<dbReference type="CDD" id="cd06338">
    <property type="entry name" value="PBP1_ABC_ligand_binding-like"/>
    <property type="match status" value="1"/>
</dbReference>
<dbReference type="SUPFAM" id="SSF53822">
    <property type="entry name" value="Periplasmic binding protein-like I"/>
    <property type="match status" value="1"/>
</dbReference>
<evidence type="ECO:0000313" key="5">
    <source>
        <dbReference type="EMBL" id="HHJ63414.1"/>
    </source>
</evidence>
<reference evidence="5" key="1">
    <citation type="journal article" date="2020" name="mSystems">
        <title>Genome- and Community-Level Interaction Insights into Carbon Utilization and Element Cycling Functions of Hydrothermarchaeota in Hydrothermal Sediment.</title>
        <authorList>
            <person name="Zhou Z."/>
            <person name="Liu Y."/>
            <person name="Xu W."/>
            <person name="Pan J."/>
            <person name="Luo Z.H."/>
            <person name="Li M."/>
        </authorList>
    </citation>
    <scope>NUCLEOTIDE SEQUENCE [LARGE SCALE GENOMIC DNA]</scope>
    <source>
        <strain evidence="5">HyVt-501</strain>
    </source>
</reference>
<feature type="signal peptide" evidence="3">
    <location>
        <begin position="1"/>
        <end position="16"/>
    </location>
</feature>
<dbReference type="InterPro" id="IPR051010">
    <property type="entry name" value="BCAA_transport"/>
</dbReference>
<dbReference type="EMBL" id="DRNB01000020">
    <property type="protein sequence ID" value="HHJ63414.1"/>
    <property type="molecule type" value="Genomic_DNA"/>
</dbReference>
<dbReference type="PANTHER" id="PTHR30483:SF37">
    <property type="entry name" value="ABC TRANSPORTER SUBSTRATE-BINDING PROTEIN"/>
    <property type="match status" value="1"/>
</dbReference>
<evidence type="ECO:0000256" key="3">
    <source>
        <dbReference type="SAM" id="SignalP"/>
    </source>
</evidence>
<dbReference type="PANTHER" id="PTHR30483">
    <property type="entry name" value="LEUCINE-SPECIFIC-BINDING PROTEIN"/>
    <property type="match status" value="1"/>
</dbReference>
<evidence type="ECO:0000259" key="4">
    <source>
        <dbReference type="Pfam" id="PF13458"/>
    </source>
</evidence>
<dbReference type="Pfam" id="PF13458">
    <property type="entry name" value="Peripla_BP_6"/>
    <property type="match status" value="1"/>
</dbReference>
<dbReference type="AlphaFoldDB" id="A0A7C5Q168"/>
<proteinExistence type="inferred from homology"/>
<sequence length="390" mass="43393">MVFFVLLIAVFFSLSAAETLRLGAAVSLTGKYAKEGELLRKGYELWKETVNARGGIEIAGKRFRVEIIYYDDQSDPKTTAKLIEKLITEDGVKFILGPYGSAQVFAAAGVVEKYRALMIQGGGASSRIYAQGYRNVFGVFNVAEDYGRNLVELAASLKPAPKTVAVIYEKDIFSEDAARGAREEALRRGMKLVLYESYPKGAQDLSSLMLKLRMKKPDVIIGAGHFKDSVLVVKQLKQFRINPLFLGLTVGPPLPAFVRALGRDAEFIFGPVQWTAAFNYRDPLFGNTEGYVKAFRRKFGEDPEYHSAGGTAAALALQLAMERAGSLDVEKVRTELLRMEVETFYGIIGFDDKGRIRTKPMAVIQIQKGRPVTVYPFREAEPVYPKPEWK</sequence>
<dbReference type="Proteomes" id="UP000885792">
    <property type="component" value="Unassembled WGS sequence"/>
</dbReference>
<comment type="caution">
    <text evidence="5">The sequence shown here is derived from an EMBL/GenBank/DDBJ whole genome shotgun (WGS) entry which is preliminary data.</text>
</comment>
<comment type="similarity">
    <text evidence="1">Belongs to the leucine-binding protein family.</text>
</comment>
<feature type="domain" description="Leucine-binding protein" evidence="4">
    <location>
        <begin position="19"/>
        <end position="369"/>
    </location>
</feature>
<dbReference type="InterPro" id="IPR028081">
    <property type="entry name" value="Leu-bd"/>
</dbReference>
<accession>A0A7C5Q168</accession>
<feature type="chain" id="PRO_5027951486" evidence="3">
    <location>
        <begin position="17"/>
        <end position="390"/>
    </location>
</feature>
<organism evidence="5">
    <name type="scientific">Aquifex aeolicus</name>
    <dbReference type="NCBI Taxonomy" id="63363"/>
    <lineage>
        <taxon>Bacteria</taxon>
        <taxon>Pseudomonadati</taxon>
        <taxon>Aquificota</taxon>
        <taxon>Aquificia</taxon>
        <taxon>Aquificales</taxon>
        <taxon>Aquificaceae</taxon>
        <taxon>Aquifex</taxon>
    </lineage>
</organism>